<dbReference type="SUPFAM" id="SSF53098">
    <property type="entry name" value="Ribonuclease H-like"/>
    <property type="match status" value="1"/>
</dbReference>
<keyword evidence="2" id="KW-1185">Reference proteome</keyword>
<dbReference type="PANTHER" id="PTHR43040">
    <property type="entry name" value="RIBONUCLEASE D"/>
    <property type="match status" value="1"/>
</dbReference>
<dbReference type="OrthoDB" id="428177at2759"/>
<sequence length="477" mass="54069">MTSLTIWVNTSTLLDNSTDKTPQQADTAPKKAEVIKEAFHFAPFTPLTVTKSNITMSEKADSSEIVHQHAGTSSGASEQELDIPLSQQEHIEPFVLSDIQAYDSIDNNTTLAVRWPSSPTMENQADTVAANWSGRNDDPQDDMGPTVVASTDTAAEDWDNVPTTDDGSWEYMPAREATFTEFDKRFFLIDSVAKMNWFLPMLSNIQDSRRQELFCGCKGNGVGLSRDGAITFFTVTITSLNTTYTFDVQVLGDQVFNMVGNNGLSLRMILESKKFGQVWWDMRNDFEALSHHYNIHSHFELDLHLLDIMSARGNRARLNSLIASVRKNQAGELRMNDPTLWRGYSGTWSSKKKEVKGYLDWNGFEALEIRPVNPIVILGCRIDTEILPELFDHLLQRLRRTTNEMKMGSPELFFNIVREESWIRAQAVWSRESSNVYVAGICREIMNHPRTRSPPIFTMLPQVIAGIREDEFMIGFE</sequence>
<dbReference type="AlphaFoldDB" id="A0A4Z1I9V8"/>
<dbReference type="PANTHER" id="PTHR43040:SF1">
    <property type="entry name" value="RIBONUCLEASE D"/>
    <property type="match status" value="1"/>
</dbReference>
<evidence type="ECO:0000313" key="2">
    <source>
        <dbReference type="Proteomes" id="UP000297527"/>
    </source>
</evidence>
<dbReference type="EMBL" id="PQXN01000123">
    <property type="protein sequence ID" value="TGO53427.1"/>
    <property type="molecule type" value="Genomic_DNA"/>
</dbReference>
<dbReference type="Proteomes" id="UP000297527">
    <property type="component" value="Unassembled WGS sequence"/>
</dbReference>
<accession>A0A4Z1I9V8</accession>
<organism evidence="1 2">
    <name type="scientific">Botryotinia convoluta</name>
    <dbReference type="NCBI Taxonomy" id="54673"/>
    <lineage>
        <taxon>Eukaryota</taxon>
        <taxon>Fungi</taxon>
        <taxon>Dikarya</taxon>
        <taxon>Ascomycota</taxon>
        <taxon>Pezizomycotina</taxon>
        <taxon>Leotiomycetes</taxon>
        <taxon>Helotiales</taxon>
        <taxon>Sclerotiniaceae</taxon>
        <taxon>Botryotinia</taxon>
    </lineage>
</organism>
<dbReference type="GO" id="GO:0003676">
    <property type="term" value="F:nucleic acid binding"/>
    <property type="evidence" value="ECO:0007669"/>
    <property type="project" value="InterPro"/>
</dbReference>
<proteinExistence type="predicted"/>
<evidence type="ECO:0000313" key="1">
    <source>
        <dbReference type="EMBL" id="TGO53427.1"/>
    </source>
</evidence>
<dbReference type="Gene3D" id="3.30.420.10">
    <property type="entry name" value="Ribonuclease H-like superfamily/Ribonuclease H"/>
    <property type="match status" value="1"/>
</dbReference>
<dbReference type="InterPro" id="IPR036397">
    <property type="entry name" value="RNaseH_sf"/>
</dbReference>
<gene>
    <name evidence="1" type="ORF">BCON_0123g00020</name>
</gene>
<comment type="caution">
    <text evidence="1">The sequence shown here is derived from an EMBL/GenBank/DDBJ whole genome shotgun (WGS) entry which is preliminary data.</text>
</comment>
<reference evidence="1 2" key="1">
    <citation type="submission" date="2017-12" db="EMBL/GenBank/DDBJ databases">
        <title>Comparative genomics of Botrytis spp.</title>
        <authorList>
            <person name="Valero-Jimenez C.A."/>
            <person name="Tapia P."/>
            <person name="Veloso J."/>
            <person name="Silva-Moreno E."/>
            <person name="Staats M."/>
            <person name="Valdes J.H."/>
            <person name="Van Kan J.A.L."/>
        </authorList>
    </citation>
    <scope>NUCLEOTIDE SEQUENCE [LARGE SCALE GENOMIC DNA]</scope>
    <source>
        <strain evidence="1 2">MUCL11595</strain>
    </source>
</reference>
<name>A0A4Z1I9V8_9HELO</name>
<protein>
    <submittedName>
        <fullName evidence="1">Uncharacterized protein</fullName>
    </submittedName>
</protein>
<dbReference type="InterPro" id="IPR012337">
    <property type="entry name" value="RNaseH-like_sf"/>
</dbReference>